<reference evidence="1 2" key="1">
    <citation type="journal article" date="2012" name="Int. J. Syst. Evol. Microbiol.">
        <title>Vibrio caribbeanicus sp. nov., isolated from the marine sponge Scleritoderma cyanea.</title>
        <authorList>
            <person name="Hoffmann M."/>
            <person name="Monday S.R."/>
            <person name="Allard M.W."/>
            <person name="Strain E.A."/>
            <person name="Whittaker P."/>
            <person name="Naum M."/>
            <person name="McCarthy P.J."/>
            <person name="Lopez J.V."/>
            <person name="Fischer M."/>
            <person name="Brown E.W."/>
        </authorList>
    </citation>
    <scope>NUCLEOTIDE SEQUENCE [LARGE SCALE GENOMIC DNA]</scope>
    <source>
        <strain evidence="2">DSMZ 21326</strain>
    </source>
</reference>
<dbReference type="PROSITE" id="PS51257">
    <property type="entry name" value="PROKAR_LIPOPROTEIN"/>
    <property type="match status" value="1"/>
</dbReference>
<name>E8MD37_PHOS4</name>
<organism evidence="1 2">
    <name type="scientific">Vibrio sinaloensis DSM 21326</name>
    <dbReference type="NCBI Taxonomy" id="945550"/>
    <lineage>
        <taxon>Bacteria</taxon>
        <taxon>Pseudomonadati</taxon>
        <taxon>Pseudomonadota</taxon>
        <taxon>Gammaproteobacteria</taxon>
        <taxon>Vibrionales</taxon>
        <taxon>Vibrionaceae</taxon>
        <taxon>Vibrio</taxon>
        <taxon>Vibrio oreintalis group</taxon>
    </lineage>
</organism>
<sequence length="88" mass="9648">MELRLLVITIIGSMVLLTGCVNNAEQLGQHMVKVRNAQVYNPDATTENLGLIPEGSGERMEGAYQVYTGKQDKDLQGTDSQFLEGFSN</sequence>
<proteinExistence type="predicted"/>
<dbReference type="EMBL" id="AEVT01000117">
    <property type="protein sequence ID" value="EGA68213.1"/>
    <property type="molecule type" value="Genomic_DNA"/>
</dbReference>
<evidence type="ECO:0008006" key="3">
    <source>
        <dbReference type="Google" id="ProtNLM"/>
    </source>
</evidence>
<dbReference type="AlphaFoldDB" id="E8MD37"/>
<evidence type="ECO:0000313" key="2">
    <source>
        <dbReference type="Proteomes" id="UP000006228"/>
    </source>
</evidence>
<comment type="caution">
    <text evidence="1">The sequence shown here is derived from an EMBL/GenBank/DDBJ whole genome shotgun (WGS) entry which is preliminary data.</text>
</comment>
<dbReference type="GeneID" id="95571449"/>
<dbReference type="RefSeq" id="WP_008081361.1">
    <property type="nucleotide sequence ID" value="NZ_AEVT01000117.1"/>
</dbReference>
<accession>E8MD37</accession>
<dbReference type="Proteomes" id="UP000006228">
    <property type="component" value="Unassembled WGS sequence"/>
</dbReference>
<evidence type="ECO:0000313" key="1">
    <source>
        <dbReference type="EMBL" id="EGA68213.1"/>
    </source>
</evidence>
<dbReference type="OrthoDB" id="5879433at2"/>
<protein>
    <recommendedName>
        <fullName evidence="3">Lipoprotein</fullName>
    </recommendedName>
</protein>
<gene>
    <name evidence="1" type="ORF">VISI1226_15771</name>
</gene>